<evidence type="ECO:0000313" key="2">
    <source>
        <dbReference type="Proteomes" id="UP000054279"/>
    </source>
</evidence>
<sequence length="178" mass="19956">MGRRKRAVEARLKNLGQHAQKLIRSDREESEDTHIEVISMPEQFEPDGVGDDSNFMFLTGSINSSKSLEGLSSLGSEMDLDDIEIQNEAKFDKFPLQENTKALHAAGYPDIRMIWRKTQPASPASVISVSSSSSLEIIGVASKPVVMEEEVEVVEVEEEEEEEELAQPHRQVLCVWDQ</sequence>
<protein>
    <submittedName>
        <fullName evidence="1">Uncharacterized protein</fullName>
    </submittedName>
</protein>
<dbReference type="AlphaFoldDB" id="A0A0C9VDQ1"/>
<proteinExistence type="predicted"/>
<dbReference type="Proteomes" id="UP000054279">
    <property type="component" value="Unassembled WGS sequence"/>
</dbReference>
<gene>
    <name evidence="1" type="ORF">M422DRAFT_51434</name>
</gene>
<dbReference type="HOGENOM" id="CLU_1511518_0_0_1"/>
<accession>A0A0C9VDQ1</accession>
<reference evidence="1 2" key="1">
    <citation type="submission" date="2014-06" db="EMBL/GenBank/DDBJ databases">
        <title>Evolutionary Origins and Diversification of the Mycorrhizal Mutualists.</title>
        <authorList>
            <consortium name="DOE Joint Genome Institute"/>
            <consortium name="Mycorrhizal Genomics Consortium"/>
            <person name="Kohler A."/>
            <person name="Kuo A."/>
            <person name="Nagy L.G."/>
            <person name="Floudas D."/>
            <person name="Copeland A."/>
            <person name="Barry K.W."/>
            <person name="Cichocki N."/>
            <person name="Veneault-Fourrey C."/>
            <person name="LaButti K."/>
            <person name="Lindquist E.A."/>
            <person name="Lipzen A."/>
            <person name="Lundell T."/>
            <person name="Morin E."/>
            <person name="Murat C."/>
            <person name="Riley R."/>
            <person name="Ohm R."/>
            <person name="Sun H."/>
            <person name="Tunlid A."/>
            <person name="Henrissat B."/>
            <person name="Grigoriev I.V."/>
            <person name="Hibbett D.S."/>
            <person name="Martin F."/>
        </authorList>
    </citation>
    <scope>NUCLEOTIDE SEQUENCE [LARGE SCALE GENOMIC DNA]</scope>
    <source>
        <strain evidence="1 2">SS14</strain>
    </source>
</reference>
<dbReference type="EMBL" id="KN837187">
    <property type="protein sequence ID" value="KIJ35541.1"/>
    <property type="molecule type" value="Genomic_DNA"/>
</dbReference>
<organism evidence="1 2">
    <name type="scientific">Sphaerobolus stellatus (strain SS14)</name>
    <dbReference type="NCBI Taxonomy" id="990650"/>
    <lineage>
        <taxon>Eukaryota</taxon>
        <taxon>Fungi</taxon>
        <taxon>Dikarya</taxon>
        <taxon>Basidiomycota</taxon>
        <taxon>Agaricomycotina</taxon>
        <taxon>Agaricomycetes</taxon>
        <taxon>Phallomycetidae</taxon>
        <taxon>Geastrales</taxon>
        <taxon>Sphaerobolaceae</taxon>
        <taxon>Sphaerobolus</taxon>
    </lineage>
</organism>
<keyword evidence="2" id="KW-1185">Reference proteome</keyword>
<name>A0A0C9VDQ1_SPHS4</name>
<evidence type="ECO:0000313" key="1">
    <source>
        <dbReference type="EMBL" id="KIJ35541.1"/>
    </source>
</evidence>